<keyword evidence="3 7" id="KW-0413">Isomerase</keyword>
<organism evidence="7 8">
    <name type="scientific">Arthrobacter wenxiniae</name>
    <dbReference type="NCBI Taxonomy" id="2713570"/>
    <lineage>
        <taxon>Bacteria</taxon>
        <taxon>Bacillati</taxon>
        <taxon>Actinomycetota</taxon>
        <taxon>Actinomycetes</taxon>
        <taxon>Micrococcales</taxon>
        <taxon>Micrococcaceae</taxon>
        <taxon>Arthrobacter</taxon>
    </lineage>
</organism>
<evidence type="ECO:0000256" key="4">
    <source>
        <dbReference type="SAM" id="MobiDB-lite"/>
    </source>
</evidence>
<evidence type="ECO:0000256" key="2">
    <source>
        <dbReference type="ARBA" id="ARBA00023110"/>
    </source>
</evidence>
<evidence type="ECO:0000259" key="6">
    <source>
        <dbReference type="PROSITE" id="PS50072"/>
    </source>
</evidence>
<evidence type="ECO:0000256" key="1">
    <source>
        <dbReference type="ARBA" id="ARBA00013194"/>
    </source>
</evidence>
<keyword evidence="5" id="KW-1133">Transmembrane helix</keyword>
<evidence type="ECO:0000313" key="8">
    <source>
        <dbReference type="Proteomes" id="UP000543556"/>
    </source>
</evidence>
<feature type="transmembrane region" description="Helical" evidence="5">
    <location>
        <begin position="36"/>
        <end position="58"/>
    </location>
</feature>
<proteinExistence type="predicted"/>
<dbReference type="SUPFAM" id="SSF50891">
    <property type="entry name" value="Cyclophilin-like"/>
    <property type="match status" value="1"/>
</dbReference>
<keyword evidence="8" id="KW-1185">Reference proteome</keyword>
<keyword evidence="5" id="KW-0472">Membrane</keyword>
<evidence type="ECO:0000256" key="5">
    <source>
        <dbReference type="SAM" id="Phobius"/>
    </source>
</evidence>
<accession>A0A7Y7IGP2</accession>
<feature type="compositionally biased region" description="Low complexity" evidence="4">
    <location>
        <begin position="67"/>
        <end position="85"/>
    </location>
</feature>
<dbReference type="AlphaFoldDB" id="A0A7Y7IGP2"/>
<gene>
    <name evidence="7" type="ORF">G6034_06565</name>
</gene>
<dbReference type="PANTHER" id="PTHR43246">
    <property type="entry name" value="PEPTIDYL-PROLYL CIS-TRANS ISOMERASE CYP38, CHLOROPLASTIC"/>
    <property type="match status" value="1"/>
</dbReference>
<reference evidence="7 8" key="1">
    <citation type="submission" date="2020-02" db="EMBL/GenBank/DDBJ databases">
        <title>Genome sequence of strain AETb3-4.</title>
        <authorList>
            <person name="Gao J."/>
            <person name="Zhang X."/>
        </authorList>
    </citation>
    <scope>NUCLEOTIDE SEQUENCE [LARGE SCALE GENOMIC DNA]</scope>
    <source>
        <strain evidence="7 8">AETb3-4</strain>
    </source>
</reference>
<dbReference type="InterPro" id="IPR044665">
    <property type="entry name" value="E_coli_cyclophilin_A-like"/>
</dbReference>
<dbReference type="EMBL" id="JAAMFM010000006">
    <property type="protein sequence ID" value="NVM94576.1"/>
    <property type="molecule type" value="Genomic_DNA"/>
</dbReference>
<comment type="caution">
    <text evidence="7">The sequence shown here is derived from an EMBL/GenBank/DDBJ whole genome shotgun (WGS) entry which is preliminary data.</text>
</comment>
<dbReference type="InterPro" id="IPR002130">
    <property type="entry name" value="Cyclophilin-type_PPIase_dom"/>
</dbReference>
<feature type="region of interest" description="Disordered" evidence="4">
    <location>
        <begin position="67"/>
        <end position="91"/>
    </location>
</feature>
<keyword evidence="5" id="KW-0812">Transmembrane</keyword>
<dbReference type="PROSITE" id="PS50072">
    <property type="entry name" value="CSA_PPIASE_2"/>
    <property type="match status" value="1"/>
</dbReference>
<dbReference type="Gene3D" id="2.40.100.10">
    <property type="entry name" value="Cyclophilin-like"/>
    <property type="match status" value="1"/>
</dbReference>
<dbReference type="Proteomes" id="UP000543556">
    <property type="component" value="Unassembled WGS sequence"/>
</dbReference>
<evidence type="ECO:0000256" key="3">
    <source>
        <dbReference type="ARBA" id="ARBA00023235"/>
    </source>
</evidence>
<dbReference type="GO" id="GO:0003755">
    <property type="term" value="F:peptidyl-prolyl cis-trans isomerase activity"/>
    <property type="evidence" value="ECO:0007669"/>
    <property type="project" value="UniProtKB-KW"/>
</dbReference>
<sequence length="266" mass="27186">MANNKKDGREAKARVARMAANQQLHREQVTRRKRDNIVAAAAMAVAIAVAVVLALTVFSGPRNDAVATDTPTATTGASPTASAPVETNSPTVPKAATAAGRTFTGTLTLNGQPLGVLIDGTKAPQAAAVFKSLADSNFFKGKTCHRLTDAANFALLQCGSLKGDGAGDPNYQWGPVENSPANGVYRAGSIAVARGSSTYSNGTQFFITYKDTTLPQTTGGYTLMGKVTSGLDVVARIAAAGITPGASGATDGAPKSKVTIDSLTLK</sequence>
<evidence type="ECO:0000313" key="7">
    <source>
        <dbReference type="EMBL" id="NVM94576.1"/>
    </source>
</evidence>
<dbReference type="Pfam" id="PF00160">
    <property type="entry name" value="Pro_isomerase"/>
    <property type="match status" value="1"/>
</dbReference>
<keyword evidence="2" id="KW-0697">Rotamase</keyword>
<feature type="domain" description="PPIase cyclophilin-type" evidence="6">
    <location>
        <begin position="114"/>
        <end position="265"/>
    </location>
</feature>
<dbReference type="RefSeq" id="WP_176634297.1">
    <property type="nucleotide sequence ID" value="NZ_JAAMFM010000006.1"/>
</dbReference>
<protein>
    <recommendedName>
        <fullName evidence="1">peptidylprolyl isomerase</fullName>
        <ecNumber evidence="1">5.2.1.8</ecNumber>
    </recommendedName>
</protein>
<dbReference type="InterPro" id="IPR029000">
    <property type="entry name" value="Cyclophilin-like_dom_sf"/>
</dbReference>
<name>A0A7Y7IGP2_9MICC</name>
<dbReference type="EC" id="5.2.1.8" evidence="1"/>